<dbReference type="AlphaFoldDB" id="A0A379KDC2"/>
<dbReference type="Proteomes" id="UP000254573">
    <property type="component" value="Unassembled WGS sequence"/>
</dbReference>
<dbReference type="EMBL" id="UGSG01000003">
    <property type="protein sequence ID" value="SUD65873.1"/>
    <property type="molecule type" value="Genomic_DNA"/>
</dbReference>
<evidence type="ECO:0000313" key="2">
    <source>
        <dbReference type="Proteomes" id="UP000254573"/>
    </source>
</evidence>
<name>A0A379KDC2_9BURK</name>
<proteinExistence type="predicted"/>
<evidence type="ECO:0000313" key="1">
    <source>
        <dbReference type="EMBL" id="SUD65873.1"/>
    </source>
</evidence>
<protein>
    <submittedName>
        <fullName evidence="1">Phage-related protein</fullName>
    </submittedName>
</protein>
<accession>A0A379KDC2</accession>
<reference evidence="1 2" key="1">
    <citation type="submission" date="2018-06" db="EMBL/GenBank/DDBJ databases">
        <authorList>
            <consortium name="Pathogen Informatics"/>
            <person name="Doyle S."/>
        </authorList>
    </citation>
    <scope>NUCLEOTIDE SEQUENCE [LARGE SCALE GENOMIC DNA]</scope>
    <source>
        <strain evidence="1 2">NCTC13160</strain>
    </source>
</reference>
<organism evidence="1 2">
    <name type="scientific">Pandoraea pnomenusa</name>
    <dbReference type="NCBI Taxonomy" id="93220"/>
    <lineage>
        <taxon>Bacteria</taxon>
        <taxon>Pseudomonadati</taxon>
        <taxon>Pseudomonadota</taxon>
        <taxon>Betaproteobacteria</taxon>
        <taxon>Burkholderiales</taxon>
        <taxon>Burkholderiaceae</taxon>
        <taxon>Pandoraea</taxon>
    </lineage>
</organism>
<gene>
    <name evidence="1" type="ORF">NCTC13160_04971</name>
</gene>
<sequence length="144" mass="15218">MPSWGLGDRTIGWFKEKLGIHSPSRVFAELGGFTTAGLEQGITGTQEGPLSAVRSLARQLAGAGVGIAFAASMPAAANIAFDTRPPIAASAATATPVAGNHYEIHLHAAPGMSEAQLMQMLERKLQELQRRDAARVRSRLTDPD</sequence>